<comment type="caution">
    <text evidence="2">The sequence shown here is derived from an EMBL/GenBank/DDBJ whole genome shotgun (WGS) entry which is preliminary data.</text>
</comment>
<dbReference type="PANTHER" id="PTHR43591">
    <property type="entry name" value="METHYLTRANSFERASE"/>
    <property type="match status" value="1"/>
</dbReference>
<dbReference type="GO" id="GO:0032259">
    <property type="term" value="P:methylation"/>
    <property type="evidence" value="ECO:0007669"/>
    <property type="project" value="UniProtKB-KW"/>
</dbReference>
<keyword evidence="2" id="KW-0489">Methyltransferase</keyword>
<organism evidence="2 3">
    <name type="scientific">Streptomyces yanii</name>
    <dbReference type="NCBI Taxonomy" id="78510"/>
    <lineage>
        <taxon>Bacteria</taxon>
        <taxon>Bacillati</taxon>
        <taxon>Actinomycetota</taxon>
        <taxon>Actinomycetes</taxon>
        <taxon>Kitasatosporales</taxon>
        <taxon>Streptomycetaceae</taxon>
        <taxon>Streptomyces</taxon>
    </lineage>
</organism>
<dbReference type="Gene3D" id="3.40.50.150">
    <property type="entry name" value="Vaccinia Virus protein VP39"/>
    <property type="match status" value="1"/>
</dbReference>
<evidence type="ECO:0000313" key="2">
    <source>
        <dbReference type="EMBL" id="MFB9575379.1"/>
    </source>
</evidence>
<evidence type="ECO:0000313" key="3">
    <source>
        <dbReference type="Proteomes" id="UP001589710"/>
    </source>
</evidence>
<proteinExistence type="predicted"/>
<feature type="domain" description="Methyltransferase type 11" evidence="1">
    <location>
        <begin position="62"/>
        <end position="152"/>
    </location>
</feature>
<dbReference type="GO" id="GO:0008168">
    <property type="term" value="F:methyltransferase activity"/>
    <property type="evidence" value="ECO:0007669"/>
    <property type="project" value="UniProtKB-KW"/>
</dbReference>
<dbReference type="InterPro" id="IPR029063">
    <property type="entry name" value="SAM-dependent_MTases_sf"/>
</dbReference>
<protein>
    <submittedName>
        <fullName evidence="2">Methyltransferase domain-containing protein</fullName>
    </submittedName>
</protein>
<dbReference type="EMBL" id="JBHMCG010000098">
    <property type="protein sequence ID" value="MFB9575379.1"/>
    <property type="molecule type" value="Genomic_DNA"/>
</dbReference>
<gene>
    <name evidence="2" type="ORF">ACFFTL_24575</name>
</gene>
<dbReference type="Proteomes" id="UP001589710">
    <property type="component" value="Unassembled WGS sequence"/>
</dbReference>
<reference evidence="2 3" key="1">
    <citation type="submission" date="2024-09" db="EMBL/GenBank/DDBJ databases">
        <authorList>
            <person name="Sun Q."/>
            <person name="Mori K."/>
        </authorList>
    </citation>
    <scope>NUCLEOTIDE SEQUENCE [LARGE SCALE GENOMIC DNA]</scope>
    <source>
        <strain evidence="2 3">JCM 3331</strain>
    </source>
</reference>
<dbReference type="InterPro" id="IPR013216">
    <property type="entry name" value="Methyltransf_11"/>
</dbReference>
<dbReference type="SUPFAM" id="SSF53335">
    <property type="entry name" value="S-adenosyl-L-methionine-dependent methyltransferases"/>
    <property type="match status" value="1"/>
</dbReference>
<name>A0ABV5REQ8_9ACTN</name>
<keyword evidence="2" id="KW-0808">Transferase</keyword>
<dbReference type="PANTHER" id="PTHR43591:SF24">
    <property type="entry name" value="2-METHOXY-6-POLYPRENYL-1,4-BENZOQUINOL METHYLASE, MITOCHONDRIAL"/>
    <property type="match status" value="1"/>
</dbReference>
<accession>A0ABV5REQ8</accession>
<dbReference type="Pfam" id="PF08241">
    <property type="entry name" value="Methyltransf_11"/>
    <property type="match status" value="1"/>
</dbReference>
<evidence type="ECO:0000259" key="1">
    <source>
        <dbReference type="Pfam" id="PF08241"/>
    </source>
</evidence>
<dbReference type="RefSeq" id="WP_345517590.1">
    <property type="nucleotide sequence ID" value="NZ_BAAAXD010000045.1"/>
</dbReference>
<dbReference type="CDD" id="cd02440">
    <property type="entry name" value="AdoMet_MTases"/>
    <property type="match status" value="1"/>
</dbReference>
<sequence length="269" mass="27993">MDKPRTTPSAAPVPTSLATAPTTASAMPLVALLDAAERIPGAAALRHHSYELLRAGADTTVVDIGCGTGTAVAELSARGARAIGADLDARMVAVARDRLPGADIRRADAYALPFPDHSLHGYRADKVLHALTDPAAALREARRVLIPGGRAVLIGQDWDTFVIDSDDPALTRALVHARADTLPSPRAARRQRNLLLGAGFEDVVAEVRTAVLTDASALPMLTGLAEAARDTGALTAAEASAWTADQRARARTGRLFLALPLFVAAGTAP</sequence>
<keyword evidence="3" id="KW-1185">Reference proteome</keyword>